<gene>
    <name evidence="2" type="ORF">SAMN05444141_102185</name>
</gene>
<reference evidence="3" key="1">
    <citation type="submission" date="2016-10" db="EMBL/GenBank/DDBJ databases">
        <authorList>
            <person name="Varghese N."/>
            <person name="Submissions S."/>
        </authorList>
    </citation>
    <scope>NUCLEOTIDE SEQUENCE [LARGE SCALE GENOMIC DNA]</scope>
    <source>
        <strain evidence="3">DSM 17465</strain>
    </source>
</reference>
<feature type="compositionally biased region" description="Polar residues" evidence="1">
    <location>
        <begin position="213"/>
        <end position="222"/>
    </location>
</feature>
<evidence type="ECO:0000313" key="2">
    <source>
        <dbReference type="EMBL" id="SFT59498.1"/>
    </source>
</evidence>
<dbReference type="Gene3D" id="1.10.357.10">
    <property type="entry name" value="Tetracycline Repressor, domain 2"/>
    <property type="match status" value="1"/>
</dbReference>
<evidence type="ECO:0000256" key="1">
    <source>
        <dbReference type="SAM" id="MobiDB-lite"/>
    </source>
</evidence>
<organism evidence="2 3">
    <name type="scientific">Pseudovibrio denitrificans</name>
    <dbReference type="NCBI Taxonomy" id="258256"/>
    <lineage>
        <taxon>Bacteria</taxon>
        <taxon>Pseudomonadati</taxon>
        <taxon>Pseudomonadota</taxon>
        <taxon>Alphaproteobacteria</taxon>
        <taxon>Hyphomicrobiales</taxon>
        <taxon>Stappiaceae</taxon>
        <taxon>Pseudovibrio</taxon>
    </lineage>
</organism>
<dbReference type="Proteomes" id="UP000183371">
    <property type="component" value="Unassembled WGS sequence"/>
</dbReference>
<dbReference type="RefSeq" id="WP_054784926.1">
    <property type="nucleotide sequence ID" value="NZ_FPBD01000002.1"/>
</dbReference>
<dbReference type="EMBL" id="FPBD01000002">
    <property type="protein sequence ID" value="SFT59498.1"/>
    <property type="molecule type" value="Genomic_DNA"/>
</dbReference>
<proteinExistence type="predicted"/>
<dbReference type="InterPro" id="IPR009057">
    <property type="entry name" value="Homeodomain-like_sf"/>
</dbReference>
<name>A0A1I6Z9Z5_9HYPH</name>
<evidence type="ECO:0008006" key="4">
    <source>
        <dbReference type="Google" id="ProtNLM"/>
    </source>
</evidence>
<dbReference type="SUPFAM" id="SSF46689">
    <property type="entry name" value="Homeodomain-like"/>
    <property type="match status" value="1"/>
</dbReference>
<feature type="region of interest" description="Disordered" evidence="1">
    <location>
        <begin position="208"/>
        <end position="230"/>
    </location>
</feature>
<protein>
    <recommendedName>
        <fullName evidence="4">Transcriptional regulator, TetR family</fullName>
    </recommendedName>
</protein>
<accession>A0A1I6Z9Z5</accession>
<keyword evidence="3" id="KW-1185">Reference proteome</keyword>
<evidence type="ECO:0000313" key="3">
    <source>
        <dbReference type="Proteomes" id="UP000183371"/>
    </source>
</evidence>
<sequence length="230" mass="25721">MPTEKTHQKVVASFIELLETHRIEEITYAAIADNAGVKIEVVRACCNGKLDLLAAFMREIDQKVLKERDPDLMDETPRDRLFDVLMCRLDLMEPHREAIRNLRRTVVKDPALAMHMHKLVTRSMKWMLVAAGIEEFGLRNVGMSNALALGFERLVRVWLEDDAPGHPKVMVAVDDMLANGEKWMGRACRVEKVAAPFIEGLGRLCQRPLRPKGQSTPPSATANGGAEASP</sequence>
<dbReference type="AlphaFoldDB" id="A0A1I6Z9Z5"/>